<sequence>MYEVVRRDLGVTLLFQPFEADVWLPLNFTPAVGLPFKLSLYIIPIAPLFLYHFVAQPYQKATRVLLTPYSERCLFDDYLILDGHFKSRFVKIKSPGRFPFTTNTRAFS</sequence>
<feature type="transmembrane region" description="Helical" evidence="1">
    <location>
        <begin position="34"/>
        <end position="54"/>
    </location>
</feature>
<comment type="caution">
    <text evidence="2">The sequence shown here is derived from an EMBL/GenBank/DDBJ whole genome shotgun (WGS) entry which is preliminary data.</text>
</comment>
<evidence type="ECO:0000313" key="3">
    <source>
        <dbReference type="Proteomes" id="UP000257109"/>
    </source>
</evidence>
<keyword evidence="1" id="KW-0472">Membrane</keyword>
<feature type="non-terminal residue" evidence="2">
    <location>
        <position position="1"/>
    </location>
</feature>
<gene>
    <name evidence="2" type="ORF">CR513_35404</name>
</gene>
<keyword evidence="3" id="KW-1185">Reference proteome</keyword>
<dbReference type="Proteomes" id="UP000257109">
    <property type="component" value="Unassembled WGS sequence"/>
</dbReference>
<keyword evidence="1" id="KW-0812">Transmembrane</keyword>
<evidence type="ECO:0000256" key="1">
    <source>
        <dbReference type="SAM" id="Phobius"/>
    </source>
</evidence>
<dbReference type="EMBL" id="QJKJ01007290">
    <property type="protein sequence ID" value="RDX83639.1"/>
    <property type="molecule type" value="Genomic_DNA"/>
</dbReference>
<name>A0A371FZ90_MUCPR</name>
<protein>
    <submittedName>
        <fullName evidence="2">Uncharacterized protein</fullName>
    </submittedName>
</protein>
<accession>A0A371FZ90</accession>
<evidence type="ECO:0000313" key="2">
    <source>
        <dbReference type="EMBL" id="RDX83639.1"/>
    </source>
</evidence>
<organism evidence="2 3">
    <name type="scientific">Mucuna pruriens</name>
    <name type="common">Velvet bean</name>
    <name type="synonym">Dolichos pruriens</name>
    <dbReference type="NCBI Taxonomy" id="157652"/>
    <lineage>
        <taxon>Eukaryota</taxon>
        <taxon>Viridiplantae</taxon>
        <taxon>Streptophyta</taxon>
        <taxon>Embryophyta</taxon>
        <taxon>Tracheophyta</taxon>
        <taxon>Spermatophyta</taxon>
        <taxon>Magnoliopsida</taxon>
        <taxon>eudicotyledons</taxon>
        <taxon>Gunneridae</taxon>
        <taxon>Pentapetalae</taxon>
        <taxon>rosids</taxon>
        <taxon>fabids</taxon>
        <taxon>Fabales</taxon>
        <taxon>Fabaceae</taxon>
        <taxon>Papilionoideae</taxon>
        <taxon>50 kb inversion clade</taxon>
        <taxon>NPAAA clade</taxon>
        <taxon>indigoferoid/millettioid clade</taxon>
        <taxon>Phaseoleae</taxon>
        <taxon>Mucuna</taxon>
    </lineage>
</organism>
<reference evidence="2" key="1">
    <citation type="submission" date="2018-05" db="EMBL/GenBank/DDBJ databases">
        <title>Draft genome of Mucuna pruriens seed.</title>
        <authorList>
            <person name="Nnadi N.E."/>
            <person name="Vos R."/>
            <person name="Hasami M.H."/>
            <person name="Devisetty U.K."/>
            <person name="Aguiy J.C."/>
        </authorList>
    </citation>
    <scope>NUCLEOTIDE SEQUENCE [LARGE SCALE GENOMIC DNA]</scope>
    <source>
        <strain evidence="2">JCA_2017</strain>
    </source>
</reference>
<dbReference type="AlphaFoldDB" id="A0A371FZ90"/>
<proteinExistence type="predicted"/>
<keyword evidence="1" id="KW-1133">Transmembrane helix</keyword>